<dbReference type="OrthoDB" id="9801735at2"/>
<comment type="similarity">
    <text evidence="1">Belongs to the enoyl-CoA hydratase/isomerase family.</text>
</comment>
<accession>A0A368VEI8</accession>
<organism evidence="3 4">
    <name type="scientific">Halopolyspora algeriensis</name>
    <dbReference type="NCBI Taxonomy" id="1500506"/>
    <lineage>
        <taxon>Bacteria</taxon>
        <taxon>Bacillati</taxon>
        <taxon>Actinomycetota</taxon>
        <taxon>Actinomycetes</taxon>
        <taxon>Actinomycetes incertae sedis</taxon>
        <taxon>Halopolyspora</taxon>
    </lineage>
</organism>
<name>A0A368VEI8_9ACTN</name>
<feature type="domain" description="MaoC-like" evidence="2">
    <location>
        <begin position="13"/>
        <end position="120"/>
    </location>
</feature>
<comment type="caution">
    <text evidence="3">The sequence shown here is derived from an EMBL/GenBank/DDBJ whole genome shotgun (WGS) entry which is preliminary data.</text>
</comment>
<gene>
    <name evidence="3" type="ORF">DFQ14_11631</name>
</gene>
<dbReference type="InterPro" id="IPR039375">
    <property type="entry name" value="NodN-like"/>
</dbReference>
<dbReference type="CDD" id="cd03450">
    <property type="entry name" value="NodN"/>
    <property type="match status" value="1"/>
</dbReference>
<dbReference type="AlphaFoldDB" id="A0A368VEI8"/>
<evidence type="ECO:0000259" key="2">
    <source>
        <dbReference type="Pfam" id="PF01575"/>
    </source>
</evidence>
<dbReference type="PANTHER" id="PTHR42993">
    <property type="entry name" value="MAOC-LIKE DEHYDRATASE DOMAIN-CONTAINING PROTEIN"/>
    <property type="match status" value="1"/>
</dbReference>
<dbReference type="InterPro" id="IPR029069">
    <property type="entry name" value="HotDog_dom_sf"/>
</dbReference>
<dbReference type="EMBL" id="QPJC01000016">
    <property type="protein sequence ID" value="RCW39546.1"/>
    <property type="molecule type" value="Genomic_DNA"/>
</dbReference>
<dbReference type="PANTHER" id="PTHR42993:SF1">
    <property type="entry name" value="MAOC-LIKE DEHYDRATASE DOMAIN-CONTAINING PROTEIN"/>
    <property type="match status" value="1"/>
</dbReference>
<dbReference type="InterPro" id="IPR002539">
    <property type="entry name" value="MaoC-like_dom"/>
</dbReference>
<evidence type="ECO:0000313" key="3">
    <source>
        <dbReference type="EMBL" id="RCW39546.1"/>
    </source>
</evidence>
<protein>
    <submittedName>
        <fullName evidence="3">Acyl dehydratase</fullName>
    </submittedName>
</protein>
<evidence type="ECO:0000313" key="4">
    <source>
        <dbReference type="Proteomes" id="UP000253495"/>
    </source>
</evidence>
<sequence>MRVFAGQEEILAAKGEKLGSSQWHTITQEQVDRFADSTLDHQWIHVDPERAAQGPFGGTIAHGFLTLSLVSALNAEIYRFEGIKMGINYGVNKVRFPSPVRVGSRVCAHTELADVVETGNGLQLTVNTTVDIEGGDKPACVAEVLTRVMF</sequence>
<keyword evidence="4" id="KW-1185">Reference proteome</keyword>
<evidence type="ECO:0000256" key="1">
    <source>
        <dbReference type="ARBA" id="ARBA00005254"/>
    </source>
</evidence>
<proteinExistence type="inferred from homology"/>
<dbReference type="Proteomes" id="UP000253495">
    <property type="component" value="Unassembled WGS sequence"/>
</dbReference>
<reference evidence="3 4" key="1">
    <citation type="submission" date="2018-07" db="EMBL/GenBank/DDBJ databases">
        <title>Genomic Encyclopedia of Type Strains, Phase III (KMG-III): the genomes of soil and plant-associated and newly described type strains.</title>
        <authorList>
            <person name="Whitman W."/>
        </authorList>
    </citation>
    <scope>NUCLEOTIDE SEQUENCE [LARGE SCALE GENOMIC DNA]</scope>
    <source>
        <strain evidence="3 4">CECT 8575</strain>
    </source>
</reference>
<dbReference type="RefSeq" id="WP_114454765.1">
    <property type="nucleotide sequence ID" value="NZ_QPJC01000016.1"/>
</dbReference>
<dbReference type="Pfam" id="PF01575">
    <property type="entry name" value="MaoC_dehydratas"/>
    <property type="match status" value="1"/>
</dbReference>
<dbReference type="SUPFAM" id="SSF54637">
    <property type="entry name" value="Thioesterase/thiol ester dehydrase-isomerase"/>
    <property type="match status" value="1"/>
</dbReference>
<dbReference type="Gene3D" id="3.10.129.10">
    <property type="entry name" value="Hotdog Thioesterase"/>
    <property type="match status" value="1"/>
</dbReference>